<feature type="compositionally biased region" description="Basic and acidic residues" evidence="2">
    <location>
        <begin position="267"/>
        <end position="280"/>
    </location>
</feature>
<keyword evidence="6" id="KW-1185">Reference proteome</keyword>
<dbReference type="CDD" id="cd11660">
    <property type="entry name" value="SANT_TRF"/>
    <property type="match status" value="2"/>
</dbReference>
<dbReference type="SUPFAM" id="SSF46689">
    <property type="entry name" value="Homeodomain-like"/>
    <property type="match status" value="2"/>
</dbReference>
<dbReference type="InterPro" id="IPR017930">
    <property type="entry name" value="Myb_dom"/>
</dbReference>
<dbReference type="EMBL" id="LN679113">
    <property type="protein sequence ID" value="CEL53803.1"/>
    <property type="molecule type" value="Genomic_DNA"/>
</dbReference>
<dbReference type="Pfam" id="PF00249">
    <property type="entry name" value="Myb_DNA-binding"/>
    <property type="match status" value="1"/>
</dbReference>
<feature type="domain" description="Myb-like" evidence="3">
    <location>
        <begin position="86"/>
        <end position="141"/>
    </location>
</feature>
<feature type="compositionally biased region" description="Pro residues" evidence="2">
    <location>
        <begin position="11"/>
        <end position="24"/>
    </location>
</feature>
<accession>A0A0B7FC70</accession>
<evidence type="ECO:0000259" key="4">
    <source>
        <dbReference type="PROSITE" id="PS51294"/>
    </source>
</evidence>
<evidence type="ECO:0000259" key="3">
    <source>
        <dbReference type="PROSITE" id="PS50090"/>
    </source>
</evidence>
<dbReference type="InterPro" id="IPR052450">
    <property type="entry name" value="TRBD-Containing_Protein"/>
</dbReference>
<evidence type="ECO:0000256" key="1">
    <source>
        <dbReference type="ARBA" id="ARBA00023242"/>
    </source>
</evidence>
<feature type="compositionally biased region" description="Low complexity" evidence="2">
    <location>
        <begin position="1"/>
        <end position="10"/>
    </location>
</feature>
<feature type="domain" description="Myb-like" evidence="3">
    <location>
        <begin position="174"/>
        <end position="226"/>
    </location>
</feature>
<evidence type="ECO:0000313" key="6">
    <source>
        <dbReference type="Proteomes" id="UP000059188"/>
    </source>
</evidence>
<keyword evidence="1" id="KW-0539">Nucleus</keyword>
<feature type="region of interest" description="Disordered" evidence="2">
    <location>
        <begin position="1"/>
        <end position="93"/>
    </location>
</feature>
<dbReference type="Gene3D" id="1.10.10.60">
    <property type="entry name" value="Homeodomain-like"/>
    <property type="match status" value="1"/>
</dbReference>
<dbReference type="AlphaFoldDB" id="A0A0B7FC70"/>
<feature type="compositionally biased region" description="Basic and acidic residues" evidence="2">
    <location>
        <begin position="51"/>
        <end position="71"/>
    </location>
</feature>
<feature type="compositionally biased region" description="Acidic residues" evidence="2">
    <location>
        <begin position="305"/>
        <end position="331"/>
    </location>
</feature>
<evidence type="ECO:0000256" key="2">
    <source>
        <dbReference type="SAM" id="MobiDB-lite"/>
    </source>
</evidence>
<organism evidence="5 6">
    <name type="scientific">Thanatephorus cucumeris (strain AG1-IB / isolate 7/3/14)</name>
    <name type="common">Lettuce bottom rot fungus</name>
    <name type="synonym">Rhizoctonia solani</name>
    <dbReference type="NCBI Taxonomy" id="1108050"/>
    <lineage>
        <taxon>Eukaryota</taxon>
        <taxon>Fungi</taxon>
        <taxon>Dikarya</taxon>
        <taxon>Basidiomycota</taxon>
        <taxon>Agaricomycotina</taxon>
        <taxon>Agaricomycetes</taxon>
        <taxon>Cantharellales</taxon>
        <taxon>Ceratobasidiaceae</taxon>
        <taxon>Rhizoctonia</taxon>
        <taxon>Rhizoctonia solani AG-1</taxon>
    </lineage>
</organism>
<dbReference type="Pfam" id="PF13921">
    <property type="entry name" value="Myb_DNA-bind_6"/>
    <property type="match status" value="1"/>
</dbReference>
<feature type="domain" description="HTH myb-type" evidence="4">
    <location>
        <begin position="174"/>
        <end position="230"/>
    </location>
</feature>
<reference evidence="5 6" key="1">
    <citation type="submission" date="2014-11" db="EMBL/GenBank/DDBJ databases">
        <authorList>
            <person name="Wibberg Daniel"/>
        </authorList>
    </citation>
    <scope>NUCLEOTIDE SEQUENCE [LARGE SCALE GENOMIC DNA]</scope>
    <source>
        <strain evidence="5">Rhizoctonia solani AG1-IB 7/3/14</strain>
    </source>
</reference>
<dbReference type="Gene3D" id="1.10.246.220">
    <property type="match status" value="1"/>
</dbReference>
<protein>
    <submittedName>
        <fullName evidence="5">Meiotically up-regulated gene 152 protein</fullName>
    </submittedName>
</protein>
<feature type="compositionally biased region" description="Polar residues" evidence="2">
    <location>
        <begin position="246"/>
        <end position="259"/>
    </location>
</feature>
<sequence>MEYSFVTPATPQAPPAGPSAPVPSTPKTISARLKQRRVSLPSTQLRSHSALFRDEMALDEPVKNEPRDEPSARTTPASVSPVDAKPVKKQRKKWTTEETQMLVDGCNEWGVGNWKAILNDPRFVFQSRSPVDLKDRFRTYFPDAYRLHYPNAKTHLSSRVRSTLPDGTSIFEKTRSKKRRPFSKEEDEALRRGYEQHGTVWATIVKDPVFQQRRSTDLRDRFRNAFPDLYQQAGYKPRPARKTQKARTSGMYTDESGPSASAPKVSDSVDARARSADIKPKPSRLRIVTRTPKKRGPRRGRKNSDDDDDDDESEDMDDEDVDVDDFPESEDDHPAPASNNQSPGNVRGGTGTLRQHVHASRATPQPSNPSGYVDASIPATTSESEDVDMSSPITGVNIELPSTSSTSFTRDLTPISPGCFDSSAQSRDSASLLEQPATATDDVSSVMSSHGFDSLIYPSGEADSTWLAGTAVTSPTTSECFLHPHHPRRDDCMDRIGKSAWATSDWLSGNTRLDNALSGALAFGGAWGSTTNSVVDRYNLYTSSAGVAAHEFASEAGDHQHYDEFGFRESNPISYYAGDLFPGSGMINASVNLHMGPGATSGTGSVIDEQGVECLSLESVVQPHMLQAGLGRLSLAEANATGDLSDGVSIEKSTPAESNQLDAPNSIPYMLPMPSSLSNLSIAGVEALNAPTRPTHARRSHSLFDFSCMDALDLQRPGYPVSFDVDTTAASGMFADALNLAALGLEITAPPAAPPKDIVPNMRMQNNSAVIAPSDLMLRKADSVAETKMRKRMSWGI</sequence>
<proteinExistence type="predicted"/>
<dbReference type="PANTHER" id="PTHR46734:SF1">
    <property type="entry name" value="TELOMERIC REPEAT-BINDING FACTOR 1"/>
    <property type="match status" value="1"/>
</dbReference>
<dbReference type="PROSITE" id="PS51294">
    <property type="entry name" value="HTH_MYB"/>
    <property type="match status" value="1"/>
</dbReference>
<dbReference type="Proteomes" id="UP000059188">
    <property type="component" value="Unassembled WGS sequence"/>
</dbReference>
<evidence type="ECO:0000313" key="5">
    <source>
        <dbReference type="EMBL" id="CEL53803.1"/>
    </source>
</evidence>
<feature type="region of interest" description="Disordered" evidence="2">
    <location>
        <begin position="229"/>
        <end position="411"/>
    </location>
</feature>
<name>A0A0B7FC70_THACB</name>
<dbReference type="PANTHER" id="PTHR46734">
    <property type="entry name" value="TELOMERIC REPEAT-BINDING FACTOR 1 TERF1"/>
    <property type="match status" value="1"/>
</dbReference>
<dbReference type="OrthoDB" id="608866at2759"/>
<dbReference type="SMART" id="SM00717">
    <property type="entry name" value="SANT"/>
    <property type="match status" value="2"/>
</dbReference>
<gene>
    <name evidence="5" type="ORF">RSOLAG1IB_06584</name>
</gene>
<dbReference type="InterPro" id="IPR001005">
    <property type="entry name" value="SANT/Myb"/>
</dbReference>
<dbReference type="InterPro" id="IPR009057">
    <property type="entry name" value="Homeodomain-like_sf"/>
</dbReference>
<dbReference type="PROSITE" id="PS50090">
    <property type="entry name" value="MYB_LIKE"/>
    <property type="match status" value="2"/>
</dbReference>
<dbReference type="STRING" id="1108050.A0A0B7FC70"/>
<feature type="compositionally biased region" description="Polar residues" evidence="2">
    <location>
        <begin position="400"/>
        <end position="410"/>
    </location>
</feature>
<feature type="compositionally biased region" description="Basic residues" evidence="2">
    <location>
        <begin position="291"/>
        <end position="301"/>
    </location>
</feature>